<evidence type="ECO:0000256" key="2">
    <source>
        <dbReference type="SAM" id="SignalP"/>
    </source>
</evidence>
<name>A0A2M4DRB5_ANODA</name>
<dbReference type="AlphaFoldDB" id="A0A2M4DRB5"/>
<dbReference type="EMBL" id="GGFL01015919">
    <property type="protein sequence ID" value="MBW80097.1"/>
    <property type="molecule type" value="Transcribed_RNA"/>
</dbReference>
<evidence type="ECO:0000313" key="3">
    <source>
        <dbReference type="EMBL" id="MBW80097.1"/>
    </source>
</evidence>
<accession>A0A2M4DRB5</accession>
<evidence type="ECO:0008006" key="4">
    <source>
        <dbReference type="Google" id="ProtNLM"/>
    </source>
</evidence>
<feature type="signal peptide" evidence="2">
    <location>
        <begin position="1"/>
        <end position="24"/>
    </location>
</feature>
<reference evidence="3" key="1">
    <citation type="submission" date="2018-01" db="EMBL/GenBank/DDBJ databases">
        <title>An insight into the sialome of Amazonian anophelines.</title>
        <authorList>
            <person name="Ribeiro J.M."/>
            <person name="Scarpassa V."/>
            <person name="Calvo E."/>
        </authorList>
    </citation>
    <scope>NUCLEOTIDE SEQUENCE</scope>
</reference>
<keyword evidence="2" id="KW-0732">Signal</keyword>
<organism evidence="3">
    <name type="scientific">Anopheles darlingi</name>
    <name type="common">Mosquito</name>
    <dbReference type="NCBI Taxonomy" id="43151"/>
    <lineage>
        <taxon>Eukaryota</taxon>
        <taxon>Metazoa</taxon>
        <taxon>Ecdysozoa</taxon>
        <taxon>Arthropoda</taxon>
        <taxon>Hexapoda</taxon>
        <taxon>Insecta</taxon>
        <taxon>Pterygota</taxon>
        <taxon>Neoptera</taxon>
        <taxon>Endopterygota</taxon>
        <taxon>Diptera</taxon>
        <taxon>Nematocera</taxon>
        <taxon>Culicoidea</taxon>
        <taxon>Culicidae</taxon>
        <taxon>Anophelinae</taxon>
        <taxon>Anopheles</taxon>
    </lineage>
</organism>
<feature type="chain" id="PRO_5014999244" description="Secreted protein" evidence="2">
    <location>
        <begin position="25"/>
        <end position="70"/>
    </location>
</feature>
<proteinExistence type="predicted"/>
<sequence length="70" mass="7474">MYRRAPSPAPLASVVALTVVPVAGVPVAGVSVGTPCAPHWSVRDRARQGTAMVRSRRYAASRTSFSSHRR</sequence>
<feature type="region of interest" description="Disordered" evidence="1">
    <location>
        <begin position="47"/>
        <end position="70"/>
    </location>
</feature>
<evidence type="ECO:0000256" key="1">
    <source>
        <dbReference type="SAM" id="MobiDB-lite"/>
    </source>
</evidence>
<feature type="compositionally biased region" description="Polar residues" evidence="1">
    <location>
        <begin position="61"/>
        <end position="70"/>
    </location>
</feature>
<protein>
    <recommendedName>
        <fullName evidence="4">Secreted protein</fullName>
    </recommendedName>
</protein>